<keyword evidence="1" id="KW-1133">Transmembrane helix</keyword>
<sequence length="60" mass="7190">MEGALFPVCFKHYLIVKQILKLFDIINSFEIFIIYIFFNTTWLRSFVTSDCFSITGRNWT</sequence>
<dbReference type="Proteomes" id="UP000281431">
    <property type="component" value="Unassembled WGS sequence"/>
</dbReference>
<keyword evidence="1" id="KW-0812">Transmembrane</keyword>
<name>A0A3N6MJU4_NATCH</name>
<protein>
    <submittedName>
        <fullName evidence="2">Uncharacterized protein</fullName>
    </submittedName>
</protein>
<evidence type="ECO:0000256" key="1">
    <source>
        <dbReference type="SAM" id="Phobius"/>
    </source>
</evidence>
<dbReference type="EMBL" id="REFZ01000050">
    <property type="protein sequence ID" value="RQG94506.1"/>
    <property type="molecule type" value="Genomic_DNA"/>
</dbReference>
<feature type="transmembrane region" description="Helical" evidence="1">
    <location>
        <begin position="20"/>
        <end position="38"/>
    </location>
</feature>
<proteinExistence type="predicted"/>
<keyword evidence="3" id="KW-1185">Reference proteome</keyword>
<keyword evidence="1" id="KW-0472">Membrane</keyword>
<accession>A0A3N6MJU4</accession>
<organism evidence="2 3">
    <name type="scientific">Natrarchaeobius chitinivorans</name>
    <dbReference type="NCBI Taxonomy" id="1679083"/>
    <lineage>
        <taxon>Archaea</taxon>
        <taxon>Methanobacteriati</taxon>
        <taxon>Methanobacteriota</taxon>
        <taxon>Stenosarchaea group</taxon>
        <taxon>Halobacteria</taxon>
        <taxon>Halobacteriales</taxon>
        <taxon>Natrialbaceae</taxon>
        <taxon>Natrarchaeobius</taxon>
    </lineage>
</organism>
<gene>
    <name evidence="2" type="ORF">EA472_22300</name>
</gene>
<evidence type="ECO:0000313" key="3">
    <source>
        <dbReference type="Proteomes" id="UP000281431"/>
    </source>
</evidence>
<dbReference type="AlphaFoldDB" id="A0A3N6MJU4"/>
<comment type="caution">
    <text evidence="2">The sequence shown here is derived from an EMBL/GenBank/DDBJ whole genome shotgun (WGS) entry which is preliminary data.</text>
</comment>
<reference evidence="2 3" key="1">
    <citation type="submission" date="2018-10" db="EMBL/GenBank/DDBJ databases">
        <title>Natrarchaeobius chitinivorans gen. nov., sp. nov., and Natrarchaeobius haloalkaliphilus sp. nov., alkaliphilic, chitin-utilizing haloarchaea from hypersaline alkaline lakes.</title>
        <authorList>
            <person name="Sorokin D.Y."/>
            <person name="Elcheninov A.G."/>
            <person name="Kostrikina N.A."/>
            <person name="Bale N.J."/>
            <person name="Sinninghe Damste J.S."/>
            <person name="Khijniak T.V."/>
            <person name="Kublanov I.V."/>
            <person name="Toshchakov S.V."/>
        </authorList>
    </citation>
    <scope>NUCLEOTIDE SEQUENCE [LARGE SCALE GENOMIC DNA]</scope>
    <source>
        <strain evidence="2 3">AArcht7</strain>
    </source>
</reference>
<evidence type="ECO:0000313" key="2">
    <source>
        <dbReference type="EMBL" id="RQG94506.1"/>
    </source>
</evidence>